<evidence type="ECO:0000256" key="3">
    <source>
        <dbReference type="ARBA" id="ARBA00022691"/>
    </source>
</evidence>
<dbReference type="PROSITE" id="PS51608">
    <property type="entry name" value="SAM_MT_UBIE"/>
    <property type="match status" value="1"/>
</dbReference>
<dbReference type="GO" id="GO:0009234">
    <property type="term" value="P:menaquinone biosynthetic process"/>
    <property type="evidence" value="ECO:0007669"/>
    <property type="project" value="UniProtKB-UniRule"/>
</dbReference>
<dbReference type="NCBIfam" id="TIGR01934">
    <property type="entry name" value="MenG_MenH_UbiE"/>
    <property type="match status" value="1"/>
</dbReference>
<dbReference type="InterPro" id="IPR029063">
    <property type="entry name" value="SAM-dependent_MTases_sf"/>
</dbReference>
<evidence type="ECO:0000313" key="5">
    <source>
        <dbReference type="EMBL" id="HIY95039.1"/>
    </source>
</evidence>
<dbReference type="InterPro" id="IPR004033">
    <property type="entry name" value="UbiE/COQ5_MeTrFase"/>
</dbReference>
<dbReference type="NCBIfam" id="NF001241">
    <property type="entry name" value="PRK00216.1-2"/>
    <property type="match status" value="1"/>
</dbReference>
<dbReference type="Gene3D" id="3.40.50.150">
    <property type="entry name" value="Vaccinia Virus protein VP39"/>
    <property type="match status" value="1"/>
</dbReference>
<name>A0A9D2CPH4_9MICC</name>
<proteinExistence type="inferred from homology"/>
<comment type="catalytic activity">
    <reaction evidence="4">
        <text>a 2-demethylmenaquinol + S-adenosyl-L-methionine = a menaquinol + S-adenosyl-L-homocysteine + H(+)</text>
        <dbReference type="Rhea" id="RHEA:42640"/>
        <dbReference type="Rhea" id="RHEA-COMP:9539"/>
        <dbReference type="Rhea" id="RHEA-COMP:9563"/>
        <dbReference type="ChEBI" id="CHEBI:15378"/>
        <dbReference type="ChEBI" id="CHEBI:18151"/>
        <dbReference type="ChEBI" id="CHEBI:55437"/>
        <dbReference type="ChEBI" id="CHEBI:57856"/>
        <dbReference type="ChEBI" id="CHEBI:59789"/>
        <dbReference type="EC" id="2.1.1.163"/>
    </reaction>
</comment>
<feature type="binding site" evidence="4">
    <location>
        <position position="145"/>
    </location>
    <ligand>
        <name>S-adenosyl-L-methionine</name>
        <dbReference type="ChEBI" id="CHEBI:59789"/>
    </ligand>
</feature>
<comment type="pathway">
    <text evidence="4">Quinol/quinone metabolism; menaquinone biosynthesis; menaquinol from 1,4-dihydroxy-2-naphthoate: step 2/2.</text>
</comment>
<evidence type="ECO:0000256" key="4">
    <source>
        <dbReference type="HAMAP-Rule" id="MF_01813"/>
    </source>
</evidence>
<evidence type="ECO:0000256" key="2">
    <source>
        <dbReference type="ARBA" id="ARBA00022679"/>
    </source>
</evidence>
<feature type="binding site" evidence="4">
    <location>
        <begin position="128"/>
        <end position="129"/>
    </location>
    <ligand>
        <name>S-adenosyl-L-methionine</name>
        <dbReference type="ChEBI" id="CHEBI:59789"/>
    </ligand>
</feature>
<keyword evidence="2 4" id="KW-0808">Transferase</keyword>
<dbReference type="AlphaFoldDB" id="A0A9D2CPH4"/>
<reference evidence="5" key="2">
    <citation type="submission" date="2021-04" db="EMBL/GenBank/DDBJ databases">
        <authorList>
            <person name="Gilroy R."/>
        </authorList>
    </citation>
    <scope>NUCLEOTIDE SEQUENCE</scope>
    <source>
        <strain evidence="5">ChiHjej12B11-9195</strain>
    </source>
</reference>
<keyword evidence="4" id="KW-0474">Menaquinone biosynthesis</keyword>
<dbReference type="HAMAP" id="MF_01813">
    <property type="entry name" value="MenG_UbiE_methyltr"/>
    <property type="match status" value="1"/>
</dbReference>
<protein>
    <recommendedName>
        <fullName evidence="4">Demethylmenaquinone methyltransferase</fullName>
        <ecNumber evidence="4">2.1.1.163</ecNumber>
    </recommendedName>
</protein>
<dbReference type="Proteomes" id="UP000824134">
    <property type="component" value="Unassembled WGS sequence"/>
</dbReference>
<feature type="binding site" evidence="4">
    <location>
        <position position="88"/>
    </location>
    <ligand>
        <name>S-adenosyl-L-methionine</name>
        <dbReference type="ChEBI" id="CHEBI:59789"/>
    </ligand>
</feature>
<sequence length="258" mass="29151">MHEYSFLNFLHTPKVSFRHKHDKIGRVNRADLNKKTTDISSMFDQVAERYDLMNGIMSLGRHIYWRKQTVAAVDAHPGQKVLDVAAGTGTSSEPFADAGVKVIAADLSEGMLAVGRRRRPDIEFVQADVTALPFADEEFDAVTMSYGLRNVADYPQALRELYRVTKPGGRIVINEFSTPTFAPFRAIYRNYIMKLIPPIARKVSSNPESYEYLAESILAWPAQDELARHFTEAGWQNVQYKNLTGGIVALHRAYKPEQ</sequence>
<comment type="function">
    <text evidence="4">Methyltransferase required for the conversion of demethylmenaquinol (DMKH2) to menaquinol (MKH2).</text>
</comment>
<keyword evidence="3 4" id="KW-0949">S-adenosyl-L-methionine</keyword>
<dbReference type="SUPFAM" id="SSF53335">
    <property type="entry name" value="S-adenosyl-L-methionine-dependent methyltransferases"/>
    <property type="match status" value="1"/>
</dbReference>
<dbReference type="GO" id="GO:0043770">
    <property type="term" value="F:demethylmenaquinone methyltransferase activity"/>
    <property type="evidence" value="ECO:0007669"/>
    <property type="project" value="UniProtKB-UniRule"/>
</dbReference>
<dbReference type="InterPro" id="IPR023576">
    <property type="entry name" value="UbiE/COQ5_MeTrFase_CS"/>
</dbReference>
<evidence type="ECO:0000313" key="6">
    <source>
        <dbReference type="Proteomes" id="UP000824134"/>
    </source>
</evidence>
<dbReference type="Pfam" id="PF01209">
    <property type="entry name" value="Ubie_methyltran"/>
    <property type="match status" value="1"/>
</dbReference>
<comment type="caution">
    <text evidence="5">The sequence shown here is derived from an EMBL/GenBank/DDBJ whole genome shotgun (WGS) entry which is preliminary data.</text>
</comment>
<dbReference type="CDD" id="cd02440">
    <property type="entry name" value="AdoMet_MTases"/>
    <property type="match status" value="1"/>
</dbReference>
<evidence type="ECO:0000256" key="1">
    <source>
        <dbReference type="ARBA" id="ARBA00022603"/>
    </source>
</evidence>
<dbReference type="EMBL" id="DXCN01000040">
    <property type="protein sequence ID" value="HIY95039.1"/>
    <property type="molecule type" value="Genomic_DNA"/>
</dbReference>
<feature type="binding site" evidence="4">
    <location>
        <position position="106"/>
    </location>
    <ligand>
        <name>S-adenosyl-L-methionine</name>
        <dbReference type="ChEBI" id="CHEBI:59789"/>
    </ligand>
</feature>
<dbReference type="PANTHER" id="PTHR43591">
    <property type="entry name" value="METHYLTRANSFERASE"/>
    <property type="match status" value="1"/>
</dbReference>
<dbReference type="PANTHER" id="PTHR43591:SF24">
    <property type="entry name" value="2-METHOXY-6-POLYPRENYL-1,4-BENZOQUINOL METHYLASE, MITOCHONDRIAL"/>
    <property type="match status" value="1"/>
</dbReference>
<dbReference type="GO" id="GO:0032259">
    <property type="term" value="P:methylation"/>
    <property type="evidence" value="ECO:0007669"/>
    <property type="project" value="UniProtKB-KW"/>
</dbReference>
<reference evidence="5" key="1">
    <citation type="journal article" date="2021" name="PeerJ">
        <title>Extensive microbial diversity within the chicken gut microbiome revealed by metagenomics and culture.</title>
        <authorList>
            <person name="Gilroy R."/>
            <person name="Ravi A."/>
            <person name="Getino M."/>
            <person name="Pursley I."/>
            <person name="Horton D.L."/>
            <person name="Alikhan N.F."/>
            <person name="Baker D."/>
            <person name="Gharbi K."/>
            <person name="Hall N."/>
            <person name="Watson M."/>
            <person name="Adriaenssens E.M."/>
            <person name="Foster-Nyarko E."/>
            <person name="Jarju S."/>
            <person name="Secka A."/>
            <person name="Antonio M."/>
            <person name="Oren A."/>
            <person name="Chaudhuri R.R."/>
            <person name="La Ragione R."/>
            <person name="Hildebrand F."/>
            <person name="Pallen M.J."/>
        </authorList>
    </citation>
    <scope>NUCLEOTIDE SEQUENCE</scope>
    <source>
        <strain evidence="5">ChiHjej12B11-9195</strain>
    </source>
</reference>
<dbReference type="EC" id="2.1.1.163" evidence="4"/>
<accession>A0A9D2CPH4</accession>
<gene>
    <name evidence="4" type="primary">menG</name>
    <name evidence="5" type="ORF">H9821_05180</name>
</gene>
<dbReference type="NCBIfam" id="NF001244">
    <property type="entry name" value="PRK00216.1-5"/>
    <property type="match status" value="1"/>
</dbReference>
<keyword evidence="1 4" id="KW-0489">Methyltransferase</keyword>
<organism evidence="5 6">
    <name type="scientific">Candidatus Rothia avicola</name>
    <dbReference type="NCBI Taxonomy" id="2840478"/>
    <lineage>
        <taxon>Bacteria</taxon>
        <taxon>Bacillati</taxon>
        <taxon>Actinomycetota</taxon>
        <taxon>Actinomycetes</taxon>
        <taxon>Micrococcales</taxon>
        <taxon>Micrococcaceae</taxon>
        <taxon>Rothia</taxon>
    </lineage>
</organism>
<comment type="similarity">
    <text evidence="4">Belongs to the class I-like SAM-binding methyltransferase superfamily. MenG/UbiE family.</text>
</comment>
<dbReference type="PROSITE" id="PS01183">
    <property type="entry name" value="UBIE_1"/>
    <property type="match status" value="1"/>
</dbReference>